<dbReference type="EMBL" id="AZCN01000061">
    <property type="protein sequence ID" value="KRK14945.1"/>
    <property type="molecule type" value="Genomic_DNA"/>
</dbReference>
<proteinExistence type="predicted"/>
<gene>
    <name evidence="2" type="ORF">FD22_GL002020</name>
</gene>
<feature type="transmembrane region" description="Helical" evidence="1">
    <location>
        <begin position="143"/>
        <end position="162"/>
    </location>
</feature>
<keyword evidence="1" id="KW-0812">Transmembrane</keyword>
<name>A0A0R1F5P6_9LACO</name>
<keyword evidence="1" id="KW-0472">Membrane</keyword>
<organism evidence="2 3">
    <name type="scientific">Loigolactobacillus coryniformis subsp. coryniformis KCTC 3167 = DSM 20001</name>
    <dbReference type="NCBI Taxonomy" id="913848"/>
    <lineage>
        <taxon>Bacteria</taxon>
        <taxon>Bacillati</taxon>
        <taxon>Bacillota</taxon>
        <taxon>Bacilli</taxon>
        <taxon>Lactobacillales</taxon>
        <taxon>Lactobacillaceae</taxon>
        <taxon>Loigolactobacillus</taxon>
    </lineage>
</organism>
<evidence type="ECO:0000313" key="2">
    <source>
        <dbReference type="EMBL" id="KRK14945.1"/>
    </source>
</evidence>
<feature type="transmembrane region" description="Helical" evidence="1">
    <location>
        <begin position="174"/>
        <end position="199"/>
    </location>
</feature>
<dbReference type="Proteomes" id="UP000051181">
    <property type="component" value="Unassembled WGS sequence"/>
</dbReference>
<dbReference type="PATRIC" id="fig|913848.6.peg.2062"/>
<comment type="caution">
    <text evidence="2">The sequence shown here is derived from an EMBL/GenBank/DDBJ whole genome shotgun (WGS) entry which is preliminary data.</text>
</comment>
<protein>
    <submittedName>
        <fullName evidence="2">Uncharacterized protein</fullName>
    </submittedName>
</protein>
<feature type="transmembrane region" description="Helical" evidence="1">
    <location>
        <begin position="220"/>
        <end position="239"/>
    </location>
</feature>
<evidence type="ECO:0000256" key="1">
    <source>
        <dbReference type="SAM" id="Phobius"/>
    </source>
</evidence>
<dbReference type="eggNOG" id="COG4194">
    <property type="taxonomic scope" value="Bacteria"/>
</dbReference>
<sequence>MTMLNWIFVGLNIFVAVVMAATAMLPAKPHKNVILETTLPGAQLKHPAVRQLTQQYTKQLWWLALFFSLVGLPLIFVHFDSLALLYFVLLLFGLIGAFYGTEVHFIHKMNRLKRQQGWALPATTEKVVDTQLVLTKNRRLLSLNWFGGSGSLLLIGLVSNYFTLGWATSWPLMLALLLCWGLFLLLYWVVAALPVRALTTQPEHDRALNDAYRQTWSRQMVIGSYMLGVLPLVVTLTTITFSIIYVYLVLVIIFCVYLVYDLIRERNFEDRLLGEFALKTTTDEDRFWRYAMYNNPSDRRLFVPDRVGTNISLNLGRPAGKIIGGVTLVLVLGLLFGVVGNLLALDFGGGGIRASATTEQVTLKAPGTATSQIKRQQIK</sequence>
<feature type="transmembrane region" description="Helical" evidence="1">
    <location>
        <begin position="6"/>
        <end position="25"/>
    </location>
</feature>
<accession>A0A0R1F5P6</accession>
<feature type="transmembrane region" description="Helical" evidence="1">
    <location>
        <begin position="322"/>
        <end position="345"/>
    </location>
</feature>
<keyword evidence="1" id="KW-1133">Transmembrane helix</keyword>
<feature type="transmembrane region" description="Helical" evidence="1">
    <location>
        <begin position="60"/>
        <end position="79"/>
    </location>
</feature>
<evidence type="ECO:0000313" key="3">
    <source>
        <dbReference type="Proteomes" id="UP000051181"/>
    </source>
</evidence>
<feature type="transmembrane region" description="Helical" evidence="1">
    <location>
        <begin position="85"/>
        <end position="106"/>
    </location>
</feature>
<reference evidence="2 3" key="1">
    <citation type="journal article" date="2015" name="Genome Announc.">
        <title>Expanding the biotechnology potential of lactobacilli through comparative genomics of 213 strains and associated genera.</title>
        <authorList>
            <person name="Sun Z."/>
            <person name="Harris H.M."/>
            <person name="McCann A."/>
            <person name="Guo C."/>
            <person name="Argimon S."/>
            <person name="Zhang W."/>
            <person name="Yang X."/>
            <person name="Jeffery I.B."/>
            <person name="Cooney J.C."/>
            <person name="Kagawa T.F."/>
            <person name="Liu W."/>
            <person name="Song Y."/>
            <person name="Salvetti E."/>
            <person name="Wrobel A."/>
            <person name="Rasinkangas P."/>
            <person name="Parkhill J."/>
            <person name="Rea M.C."/>
            <person name="O'Sullivan O."/>
            <person name="Ritari J."/>
            <person name="Douillard F.P."/>
            <person name="Paul Ross R."/>
            <person name="Yang R."/>
            <person name="Briner A.E."/>
            <person name="Felis G.E."/>
            <person name="de Vos W.M."/>
            <person name="Barrangou R."/>
            <person name="Klaenhammer T.R."/>
            <person name="Caufield P.W."/>
            <person name="Cui Y."/>
            <person name="Zhang H."/>
            <person name="O'Toole P.W."/>
        </authorList>
    </citation>
    <scope>NUCLEOTIDE SEQUENCE [LARGE SCALE GENOMIC DNA]</scope>
    <source>
        <strain evidence="2 3">DSM 20001</strain>
    </source>
</reference>
<dbReference type="AlphaFoldDB" id="A0A0R1F5P6"/>
<feature type="transmembrane region" description="Helical" evidence="1">
    <location>
        <begin position="245"/>
        <end position="263"/>
    </location>
</feature>